<feature type="compositionally biased region" description="Basic and acidic residues" evidence="1">
    <location>
        <begin position="533"/>
        <end position="548"/>
    </location>
</feature>
<feature type="region of interest" description="Disordered" evidence="1">
    <location>
        <begin position="462"/>
        <end position="481"/>
    </location>
</feature>
<dbReference type="OrthoDB" id="298344at2759"/>
<organism evidence="2 3">
    <name type="scientific">Ceratobasidium theobromae</name>
    <dbReference type="NCBI Taxonomy" id="1582974"/>
    <lineage>
        <taxon>Eukaryota</taxon>
        <taxon>Fungi</taxon>
        <taxon>Dikarya</taxon>
        <taxon>Basidiomycota</taxon>
        <taxon>Agaricomycotina</taxon>
        <taxon>Agaricomycetes</taxon>
        <taxon>Cantharellales</taxon>
        <taxon>Ceratobasidiaceae</taxon>
        <taxon>Ceratobasidium</taxon>
    </lineage>
</organism>
<comment type="caution">
    <text evidence="2">The sequence shown here is derived from an EMBL/GenBank/DDBJ whole genome shotgun (WGS) entry which is preliminary data.</text>
</comment>
<feature type="compositionally biased region" description="Basic and acidic residues" evidence="1">
    <location>
        <begin position="304"/>
        <end position="320"/>
    </location>
</feature>
<keyword evidence="3" id="KW-1185">Reference proteome</keyword>
<proteinExistence type="predicted"/>
<feature type="region of interest" description="Disordered" evidence="1">
    <location>
        <begin position="80"/>
        <end position="108"/>
    </location>
</feature>
<feature type="compositionally biased region" description="Low complexity" evidence="1">
    <location>
        <begin position="80"/>
        <end position="89"/>
    </location>
</feature>
<feature type="compositionally biased region" description="Pro residues" evidence="1">
    <location>
        <begin position="717"/>
        <end position="750"/>
    </location>
</feature>
<feature type="compositionally biased region" description="Basic and acidic residues" evidence="1">
    <location>
        <begin position="1243"/>
        <end position="1255"/>
    </location>
</feature>
<dbReference type="Proteomes" id="UP000383932">
    <property type="component" value="Unassembled WGS sequence"/>
</dbReference>
<sequence length="1264" mass="137089">MSKRKAREDDNPNSNTHRPVLYYPDDGVRPTQCIMPESPALSPRVSPDNIGLPAEDIPTPRTRLNTSLFTRAPIYHTAPARLPTRATTLSSDNADSGKDEPEYVVDSSDDDVPVRFRVPKRKTRKTGLRLLGVPGTAPKPALTSPFRARLVPARPALLPNSQSSVGLVFPEPVRSQTPPKGPRSLNPFTDNGPVPGEEVIVVSSTDSDSRPRSPSGSPSLGEDCLPAQPRRAPSSARVTPTHSRSPTCTSRSSDVVILSSSPSARNQVDSRDLDDVEEALTLAGRPPRHSSSSTSRPARHSKPRRIESSSDQDEAPHKPLVDYSSGSGSDPSQRTGSIFKERGRRSIAAEPAHYVASGSDHSSQASPPPWPSARPLFRPSTTTISSLTPIPSLGSVPTSRASSHSSFQPDQASLSPMFPASTKPTQSRVNRRLRMECVLLPRASRAMREAMARFDRVHAQDRASDVRATPRNRGKGKSLATVSTPARFEVEIPAPSRSRKGKAVARGEIYERKQVSSLEEGQLFFVRGDTDDDYHATENGDGETRRSSSDAVATPELLSPKKRDRKSKRNVKYVVIDPRLASPSAYESLPPEIEDSPNKYCHCCRSRGAGIKLKMRCSNIVTKRRRGRIVEPHECGTLWCQRCIAKHDILFNPLQTDFTCPLCTDSCDCDCCRRDRGQDPLGKGAFKVVKRKPGRRPFGAIARLAMGERDTPHIDALPPPDSDAPPPPPPPLPLPPPPREPTPVPPPVPPEEGSSAPVASTSRVPVRRPTTWHGPRTPPPLRRHRASGAQVLATEDHIFVPRRPREETHIDPDELAALIRRNLGVPDEDGEQSNGEDVEWPSWIVKYSEVEARARERDDYWIAADASCLGADSVGFHAGLEVDSDEPGKSEEDAGCVSPLPASARASVEVESVHDGGLGAEAQEGSQPDQGESTDLAREVKALSEAILSLGEGNPSALSDTVLEELDAGIENACRYFCGPDVGPVRQPVPELNLEIDILNLIGTDGASCDDEQPQTQEADLGQLHPEGTFDNVPGISMAVLDDLESHSSVPDIPLYDAATDCSDQAHILSAPRVEDAHPRPVDQSYGEISHMLESASQLLLTLQSLPASQSDADTNIDAPTLHQPELFDSPEPEPEPVPELVVATDPESTKSTILETPSPQLGTCGGPEPAGIHNLFEDSSSALGASAQQATCDTSGRSNNDKSTARAITFVLPHQEDQKKMREALQARFEARATAFVERVESKRTAANAREGKNLRSKRRYDK</sequence>
<gene>
    <name evidence="2" type="ORF">CTheo_2993</name>
</gene>
<feature type="compositionally biased region" description="Basic residues" evidence="1">
    <location>
        <begin position="560"/>
        <end position="569"/>
    </location>
</feature>
<evidence type="ECO:0000313" key="2">
    <source>
        <dbReference type="EMBL" id="KAB5593527.1"/>
    </source>
</evidence>
<feature type="region of interest" description="Disordered" evidence="1">
    <location>
        <begin position="1243"/>
        <end position="1264"/>
    </location>
</feature>
<feature type="compositionally biased region" description="Low complexity" evidence="1">
    <location>
        <begin position="373"/>
        <end position="393"/>
    </location>
</feature>
<feature type="region of interest" description="Disordered" evidence="1">
    <location>
        <begin position="880"/>
        <end position="912"/>
    </location>
</feature>
<feature type="compositionally biased region" description="Basic and acidic residues" evidence="1">
    <location>
        <begin position="1"/>
        <end position="10"/>
    </location>
</feature>
<feature type="region of interest" description="Disordered" evidence="1">
    <location>
        <begin position="529"/>
        <end position="569"/>
    </location>
</feature>
<name>A0A5N5QQM5_9AGAM</name>
<reference evidence="2 3" key="1">
    <citation type="journal article" date="2019" name="Fungal Biol. Biotechnol.">
        <title>Draft genome sequence of fastidious pathogen Ceratobasidium theobromae, which causes vascular-streak dieback in Theobroma cacao.</title>
        <authorList>
            <person name="Ali S.S."/>
            <person name="Asman A."/>
            <person name="Shao J."/>
            <person name="Firmansyah A.P."/>
            <person name="Susilo A.W."/>
            <person name="Rosmana A."/>
            <person name="McMahon P."/>
            <person name="Junaid M."/>
            <person name="Guest D."/>
            <person name="Kheng T.Y."/>
            <person name="Meinhardt L.W."/>
            <person name="Bailey B.A."/>
        </authorList>
    </citation>
    <scope>NUCLEOTIDE SEQUENCE [LARGE SCALE GENOMIC DNA]</scope>
    <source>
        <strain evidence="2 3">CT2</strain>
    </source>
</reference>
<feature type="compositionally biased region" description="Polar residues" evidence="1">
    <location>
        <begin position="324"/>
        <end position="336"/>
    </location>
</feature>
<protein>
    <recommendedName>
        <fullName evidence="4">Zinc-finger domain-containing protein</fullName>
    </recommendedName>
</protein>
<evidence type="ECO:0008006" key="4">
    <source>
        <dbReference type="Google" id="ProtNLM"/>
    </source>
</evidence>
<dbReference type="AlphaFoldDB" id="A0A5N5QQM5"/>
<feature type="compositionally biased region" description="Polar residues" evidence="1">
    <location>
        <begin position="236"/>
        <end position="249"/>
    </location>
</feature>
<feature type="region of interest" description="Disordered" evidence="1">
    <location>
        <begin position="354"/>
        <end position="428"/>
    </location>
</feature>
<accession>A0A5N5QQM5</accession>
<feature type="region of interest" description="Disordered" evidence="1">
    <location>
        <begin position="706"/>
        <end position="787"/>
    </location>
</feature>
<evidence type="ECO:0000313" key="3">
    <source>
        <dbReference type="Proteomes" id="UP000383932"/>
    </source>
</evidence>
<feature type="region of interest" description="Disordered" evidence="1">
    <location>
        <begin position="160"/>
        <end position="341"/>
    </location>
</feature>
<feature type="compositionally biased region" description="Low complexity" evidence="1">
    <location>
        <begin position="250"/>
        <end position="263"/>
    </location>
</feature>
<feature type="region of interest" description="Disordered" evidence="1">
    <location>
        <begin position="1"/>
        <end position="63"/>
    </location>
</feature>
<evidence type="ECO:0000256" key="1">
    <source>
        <dbReference type="SAM" id="MobiDB-lite"/>
    </source>
</evidence>
<feature type="compositionally biased region" description="Polar residues" evidence="1">
    <location>
        <begin position="395"/>
        <end position="414"/>
    </location>
</feature>
<dbReference type="EMBL" id="SSOP01000035">
    <property type="protein sequence ID" value="KAB5593527.1"/>
    <property type="molecule type" value="Genomic_DNA"/>
</dbReference>